<dbReference type="InterPro" id="IPR036618">
    <property type="entry name" value="PtsI_HPr-bd_sf"/>
</dbReference>
<dbReference type="Gene3D" id="1.10.274.10">
    <property type="entry name" value="PtsI, HPr-binding domain"/>
    <property type="match status" value="1"/>
</dbReference>
<dbReference type="PANTHER" id="PTHR46244">
    <property type="entry name" value="PHOSPHOENOLPYRUVATE-PROTEIN PHOSPHOTRANSFERASE"/>
    <property type="match status" value="1"/>
</dbReference>
<dbReference type="PRINTS" id="PR01736">
    <property type="entry name" value="PHPHTRNFRASE"/>
</dbReference>
<evidence type="ECO:0000313" key="15">
    <source>
        <dbReference type="EMBL" id="STW06601.1"/>
    </source>
</evidence>
<dbReference type="SUPFAM" id="SSF51621">
    <property type="entry name" value="Phosphoenolpyruvate/pyruvate domain"/>
    <property type="match status" value="1"/>
</dbReference>
<keyword evidence="14" id="KW-0460">Magnesium</keyword>
<dbReference type="InterPro" id="IPR002178">
    <property type="entry name" value="PTS_EIIA_type-2_dom"/>
</dbReference>
<evidence type="ECO:0000256" key="10">
    <source>
        <dbReference type="ARBA" id="ARBA00022679"/>
    </source>
</evidence>
<keyword evidence="13" id="KW-0418">Kinase</keyword>
<dbReference type="InterPro" id="IPR000121">
    <property type="entry name" value="PEP_util_C"/>
</dbReference>
<comment type="similarity">
    <text evidence="5">Belongs to the PEP-utilizing enzyme family.</text>
</comment>
<evidence type="ECO:0000256" key="11">
    <source>
        <dbReference type="ARBA" id="ARBA00022683"/>
    </source>
</evidence>
<evidence type="ECO:0000256" key="3">
    <source>
        <dbReference type="ARBA" id="ARBA00001946"/>
    </source>
</evidence>
<dbReference type="PROSITE" id="PS51350">
    <property type="entry name" value="PTS_HPR_DOM"/>
    <property type="match status" value="1"/>
</dbReference>
<gene>
    <name evidence="15" type="primary">fryA_2</name>
    <name evidence="15" type="ORF">NCTC9149_03022</name>
</gene>
<keyword evidence="9" id="KW-0762">Sugar transport</keyword>
<dbReference type="SUPFAM" id="SSF52009">
    <property type="entry name" value="Phosphohistidine domain"/>
    <property type="match status" value="1"/>
</dbReference>
<keyword evidence="11" id="KW-0598">Phosphotransferase system</keyword>
<dbReference type="NCBIfam" id="TIGR01417">
    <property type="entry name" value="PTS_I_fam"/>
    <property type="match status" value="1"/>
</dbReference>
<keyword evidence="10 15" id="KW-0808">Transferase</keyword>
<dbReference type="GO" id="GO:0009401">
    <property type="term" value="P:phosphoenolpyruvate-dependent sugar phosphotransferase system"/>
    <property type="evidence" value="ECO:0007669"/>
    <property type="project" value="UniProtKB-KW"/>
</dbReference>
<dbReference type="CDD" id="cd00211">
    <property type="entry name" value="PTS_IIA_fru"/>
    <property type="match status" value="1"/>
</dbReference>
<dbReference type="InterPro" id="IPR036637">
    <property type="entry name" value="Phosphohistidine_dom_sf"/>
</dbReference>
<proteinExistence type="inferred from homology"/>
<dbReference type="GO" id="GO:0008965">
    <property type="term" value="F:phosphoenolpyruvate-protein phosphotransferase activity"/>
    <property type="evidence" value="ECO:0007669"/>
    <property type="project" value="UniProtKB-EC"/>
</dbReference>
<dbReference type="AlphaFoldDB" id="A0A5D1WE56"/>
<evidence type="ECO:0000256" key="7">
    <source>
        <dbReference type="ARBA" id="ARBA00022490"/>
    </source>
</evidence>
<dbReference type="InterPro" id="IPR015813">
    <property type="entry name" value="Pyrv/PenolPyrv_kinase-like_dom"/>
</dbReference>
<dbReference type="InterPro" id="IPR035895">
    <property type="entry name" value="HPr-like_sf"/>
</dbReference>
<evidence type="ECO:0000256" key="2">
    <source>
        <dbReference type="ARBA" id="ARBA00001401"/>
    </source>
</evidence>
<comment type="subcellular location">
    <subcellularLocation>
        <location evidence="4">Cytoplasm</location>
    </subcellularLocation>
</comment>
<evidence type="ECO:0000313" key="16">
    <source>
        <dbReference type="Proteomes" id="UP000254571"/>
    </source>
</evidence>
<keyword evidence="6" id="KW-0813">Transport</keyword>
<name>A0A5D1WE56_9ENTR</name>
<dbReference type="Pfam" id="PF02896">
    <property type="entry name" value="PEP-utilizers_C"/>
    <property type="match status" value="1"/>
</dbReference>
<keyword evidence="8" id="KW-0597">Phosphoprotein</keyword>
<evidence type="ECO:0000256" key="12">
    <source>
        <dbReference type="ARBA" id="ARBA00022723"/>
    </source>
</evidence>
<dbReference type="Gene3D" id="3.40.930.10">
    <property type="entry name" value="Mannitol-specific EII, Chain A"/>
    <property type="match status" value="1"/>
</dbReference>
<dbReference type="InterPro" id="IPR040442">
    <property type="entry name" value="Pyrv_kinase-like_dom_sf"/>
</dbReference>
<dbReference type="CDD" id="cd00367">
    <property type="entry name" value="PTS-HPr_like"/>
    <property type="match status" value="1"/>
</dbReference>
<dbReference type="PANTHER" id="PTHR46244:SF4">
    <property type="entry name" value="MULTIPHOSPHORYL TRANSFER PROTEIN 1-RELATED"/>
    <property type="match status" value="1"/>
</dbReference>
<comment type="caution">
    <text evidence="15">The sequence shown here is derived from an EMBL/GenBank/DDBJ whole genome shotgun (WGS) entry which is preliminary data.</text>
</comment>
<dbReference type="Pfam" id="PF00381">
    <property type="entry name" value="PTS-HPr"/>
    <property type="match status" value="1"/>
</dbReference>
<accession>A0A5D1WE56</accession>
<dbReference type="InterPro" id="IPR016152">
    <property type="entry name" value="PTrfase/Anion_transptr"/>
</dbReference>
<dbReference type="InterPro" id="IPR008731">
    <property type="entry name" value="PTS_EIN"/>
</dbReference>
<evidence type="ECO:0000256" key="9">
    <source>
        <dbReference type="ARBA" id="ARBA00022597"/>
    </source>
</evidence>
<dbReference type="InterPro" id="IPR050499">
    <property type="entry name" value="PEP-utilizing_PTS_enzyme"/>
</dbReference>
<comment type="catalytic activity">
    <reaction evidence="1">
        <text>L-histidyl-[protein] + phosphoenolpyruvate = N(pros)-phospho-L-histidyl-[protein] + pyruvate</text>
        <dbReference type="Rhea" id="RHEA:23880"/>
        <dbReference type="Rhea" id="RHEA-COMP:9745"/>
        <dbReference type="Rhea" id="RHEA-COMP:9746"/>
        <dbReference type="ChEBI" id="CHEBI:15361"/>
        <dbReference type="ChEBI" id="CHEBI:29979"/>
        <dbReference type="ChEBI" id="CHEBI:58702"/>
        <dbReference type="ChEBI" id="CHEBI:64837"/>
        <dbReference type="EC" id="2.7.3.9"/>
    </reaction>
</comment>
<sequence>MPVVITYKCVLNEGIHARPAGYIARLCNLFQAAIDWENTRTALKANAKSALSLIASDTLLNDECRITLSGEDEQQAAAQLRALLSDLPSFTLEQESVTTQGYLPRCLRELNPQVIQGCRINKGAAIAKPQVIQGLTFDDLIDANPGFIGSIEYEKDRFHTGLASLRAEKEAALGQTQGIEHDLMAAHLSLITDMTFQDNAVGYLNERMNAWSAIARASLDICHQLENSSSRYLQERALDILDIAAQLISAVYGEQALASRPIALNEPVIVFANNLTPSQFLALDRSQLAGLVLSSMGKTSHTAILARSLGIPTLADIDFSKLALEDQQQIIIDGEPGILIIHPDEKVLRYYRQEITVQREMQRRLRANALVPAQTRDGHRIEIAANIASLAEAQAAFENGAESIGLFRTEMAFMSRDCPPTCDELAALYQQVVGLAGGKTVIFRTFDIGGDKPVGYLSIGPEDNPFLGFRAVRTYPHHRDLFATQLKAILIASATGTVKIMLPMIARVEELIWCRKVLESVMQEMRHAGLAFDEQIALGIMLEVPSVLFAMAEMAEHVDFFSLGSNDLTQYFFAADRGNARVKALYDSYAPPFLRALQFAVSEAHRLGKPIGLCGELAADEAILPLLVGIGFDELSMNCATIPRAKHALRELSLADCRPLAQNLVQQKNAQQVNAALQKSGASAMKKPLLSPEMILWAIDAADKNEAIKILVDNLWLQQRTDARDPLCDDIWAREVPFPTVVGSGFAIPHAQTDHIKDSTVSIATLRQPIAWGGVMVDTLFMLTIGKSAQDNEHMKYFSTLARMLMNDEFVSQIKRAKDPQALYLLISKTLDF</sequence>
<dbReference type="Gene3D" id="3.30.1340.10">
    <property type="entry name" value="HPr-like"/>
    <property type="match status" value="1"/>
</dbReference>
<dbReference type="SUPFAM" id="SSF47831">
    <property type="entry name" value="Enzyme I of the PEP:sugar phosphotransferase system HPr-binding (sub)domain"/>
    <property type="match status" value="1"/>
</dbReference>
<dbReference type="Proteomes" id="UP000254571">
    <property type="component" value="Unassembled WGS sequence"/>
</dbReference>
<evidence type="ECO:0000256" key="14">
    <source>
        <dbReference type="ARBA" id="ARBA00022842"/>
    </source>
</evidence>
<dbReference type="EMBL" id="UGMX01000002">
    <property type="protein sequence ID" value="STW06601.1"/>
    <property type="molecule type" value="Genomic_DNA"/>
</dbReference>
<reference evidence="15 16" key="1">
    <citation type="submission" date="2018-06" db="EMBL/GenBank/DDBJ databases">
        <authorList>
            <consortium name="Pathogen Informatics"/>
            <person name="Doyle S."/>
        </authorList>
    </citation>
    <scope>NUCLEOTIDE SEQUENCE [LARGE SCALE GENOMIC DNA]</scope>
    <source>
        <strain evidence="15 16">NCTC9149</strain>
    </source>
</reference>
<evidence type="ECO:0000256" key="8">
    <source>
        <dbReference type="ARBA" id="ARBA00022553"/>
    </source>
</evidence>
<dbReference type="Pfam" id="PF00359">
    <property type="entry name" value="PTS_EIIA_2"/>
    <property type="match status" value="1"/>
</dbReference>
<organism evidence="15 16">
    <name type="scientific">Klebsiella grimontii</name>
    <dbReference type="NCBI Taxonomy" id="2058152"/>
    <lineage>
        <taxon>Bacteria</taxon>
        <taxon>Pseudomonadati</taxon>
        <taxon>Pseudomonadota</taxon>
        <taxon>Gammaproteobacteria</taxon>
        <taxon>Enterobacterales</taxon>
        <taxon>Enterobacteriaceae</taxon>
        <taxon>Klebsiella/Raoultella group</taxon>
        <taxon>Klebsiella</taxon>
    </lineage>
</organism>
<dbReference type="SUPFAM" id="SSF55594">
    <property type="entry name" value="HPr-like"/>
    <property type="match status" value="1"/>
</dbReference>
<comment type="catalytic activity">
    <reaction evidence="2">
        <text>D-fructose(out) + N(pros)-phospho-L-histidyl-[protein] = D-fructose 1-phosphate(in) + L-histidyl-[protein]</text>
        <dbReference type="Rhea" id="RHEA:49252"/>
        <dbReference type="Rhea" id="RHEA-COMP:9745"/>
        <dbReference type="Rhea" id="RHEA-COMP:9746"/>
        <dbReference type="ChEBI" id="CHEBI:29979"/>
        <dbReference type="ChEBI" id="CHEBI:37721"/>
        <dbReference type="ChEBI" id="CHEBI:58674"/>
        <dbReference type="ChEBI" id="CHEBI:64837"/>
        <dbReference type="EC" id="2.7.1.202"/>
    </reaction>
</comment>
<evidence type="ECO:0000256" key="5">
    <source>
        <dbReference type="ARBA" id="ARBA00007837"/>
    </source>
</evidence>
<dbReference type="PROSITE" id="PS51094">
    <property type="entry name" value="PTS_EIIA_TYPE_2"/>
    <property type="match status" value="1"/>
</dbReference>
<dbReference type="Pfam" id="PF05524">
    <property type="entry name" value="PEP-utilisers_N"/>
    <property type="match status" value="1"/>
</dbReference>
<dbReference type="GO" id="GO:0016301">
    <property type="term" value="F:kinase activity"/>
    <property type="evidence" value="ECO:0007669"/>
    <property type="project" value="UniProtKB-KW"/>
</dbReference>
<dbReference type="Gene3D" id="3.20.20.60">
    <property type="entry name" value="Phosphoenolpyruvate-binding domains"/>
    <property type="match status" value="1"/>
</dbReference>
<dbReference type="Gene3D" id="3.50.30.10">
    <property type="entry name" value="Phosphohistidine domain"/>
    <property type="match status" value="1"/>
</dbReference>
<dbReference type="Pfam" id="PF00391">
    <property type="entry name" value="PEP-utilizers"/>
    <property type="match status" value="1"/>
</dbReference>
<dbReference type="InterPro" id="IPR000032">
    <property type="entry name" value="HPr-like"/>
</dbReference>
<keyword evidence="7" id="KW-0963">Cytoplasm</keyword>
<dbReference type="GO" id="GO:0046872">
    <property type="term" value="F:metal ion binding"/>
    <property type="evidence" value="ECO:0007669"/>
    <property type="project" value="UniProtKB-KW"/>
</dbReference>
<dbReference type="InterPro" id="IPR008279">
    <property type="entry name" value="PEP-util_enz_mobile_dom"/>
</dbReference>
<evidence type="ECO:0000256" key="4">
    <source>
        <dbReference type="ARBA" id="ARBA00004496"/>
    </source>
</evidence>
<evidence type="ECO:0000256" key="13">
    <source>
        <dbReference type="ARBA" id="ARBA00022777"/>
    </source>
</evidence>
<keyword evidence="12" id="KW-0479">Metal-binding</keyword>
<dbReference type="SUPFAM" id="SSF55804">
    <property type="entry name" value="Phoshotransferase/anion transport protein"/>
    <property type="match status" value="1"/>
</dbReference>
<evidence type="ECO:0000256" key="6">
    <source>
        <dbReference type="ARBA" id="ARBA00022448"/>
    </source>
</evidence>
<dbReference type="RefSeq" id="WP_049131275.1">
    <property type="nucleotide sequence ID" value="NZ_CP067380.1"/>
</dbReference>
<dbReference type="GO" id="GO:0005737">
    <property type="term" value="C:cytoplasm"/>
    <property type="evidence" value="ECO:0007669"/>
    <property type="project" value="UniProtKB-SubCell"/>
</dbReference>
<comment type="cofactor">
    <cofactor evidence="3">
        <name>Mg(2+)</name>
        <dbReference type="ChEBI" id="CHEBI:18420"/>
    </cofactor>
</comment>
<dbReference type="InterPro" id="IPR006318">
    <property type="entry name" value="PTS_EI-like"/>
</dbReference>
<protein>
    <submittedName>
        <fullName evidence="15">PTS system phosphoenolpyruvate-protein phosphotransferase</fullName>
    </submittedName>
</protein>
<evidence type="ECO:0000256" key="1">
    <source>
        <dbReference type="ARBA" id="ARBA00000683"/>
    </source>
</evidence>
<keyword evidence="15" id="KW-0670">Pyruvate</keyword>